<reference evidence="2 3" key="1">
    <citation type="submission" date="2017-12" db="EMBL/GenBank/DDBJ databases">
        <title>Comparative genomics of Botrytis spp.</title>
        <authorList>
            <person name="Valero-Jimenez C.A."/>
            <person name="Tapia P."/>
            <person name="Veloso J."/>
            <person name="Silva-Moreno E."/>
            <person name="Staats M."/>
            <person name="Valdes J.H."/>
            <person name="Van Kan J.A.L."/>
        </authorList>
    </citation>
    <scope>NUCLEOTIDE SEQUENCE [LARGE SCALE GENOMIC DNA]</scope>
    <source>
        <strain evidence="2 3">Bp0003</strain>
    </source>
</reference>
<sequence length="86" mass="9850">MSFRQQKSGSNRDHTVTRDLPSGTLTDSRVQNPLLARRKFQNPRLYIFTTSSLKKQSIRKSDRVSQASKGFKDGRVFRTGISVLYT</sequence>
<feature type="region of interest" description="Disordered" evidence="1">
    <location>
        <begin position="1"/>
        <end position="34"/>
    </location>
</feature>
<keyword evidence="3" id="KW-1185">Reference proteome</keyword>
<comment type="caution">
    <text evidence="2">The sequence shown here is derived from an EMBL/GenBank/DDBJ whole genome shotgun (WGS) entry which is preliminary data.</text>
</comment>
<proteinExistence type="predicted"/>
<gene>
    <name evidence="2" type="ORF">BPAE_0069g00340</name>
</gene>
<protein>
    <submittedName>
        <fullName evidence="2">Uncharacterized protein</fullName>
    </submittedName>
</protein>
<evidence type="ECO:0000313" key="2">
    <source>
        <dbReference type="EMBL" id="TGO25962.1"/>
    </source>
</evidence>
<dbReference type="EMBL" id="PQXI01000069">
    <property type="protein sequence ID" value="TGO25962.1"/>
    <property type="molecule type" value="Genomic_DNA"/>
</dbReference>
<name>A0A4Z1FSQ3_9HELO</name>
<organism evidence="2 3">
    <name type="scientific">Botrytis paeoniae</name>
    <dbReference type="NCBI Taxonomy" id="278948"/>
    <lineage>
        <taxon>Eukaryota</taxon>
        <taxon>Fungi</taxon>
        <taxon>Dikarya</taxon>
        <taxon>Ascomycota</taxon>
        <taxon>Pezizomycotina</taxon>
        <taxon>Leotiomycetes</taxon>
        <taxon>Helotiales</taxon>
        <taxon>Sclerotiniaceae</taxon>
        <taxon>Botrytis</taxon>
    </lineage>
</organism>
<evidence type="ECO:0000256" key="1">
    <source>
        <dbReference type="SAM" id="MobiDB-lite"/>
    </source>
</evidence>
<dbReference type="AlphaFoldDB" id="A0A4Z1FSQ3"/>
<dbReference type="Proteomes" id="UP000297910">
    <property type="component" value="Unassembled WGS sequence"/>
</dbReference>
<accession>A0A4Z1FSQ3</accession>
<evidence type="ECO:0000313" key="3">
    <source>
        <dbReference type="Proteomes" id="UP000297910"/>
    </source>
</evidence>